<proteinExistence type="predicted"/>
<gene>
    <name evidence="1" type="ORF">MHBO_003962</name>
</gene>
<comment type="caution">
    <text evidence="1">The sequence shown here is derived from an EMBL/GenBank/DDBJ whole genome shotgun (WGS) entry which is preliminary data.</text>
</comment>
<protein>
    <submittedName>
        <fullName evidence="1">Uncharacterized protein</fullName>
    </submittedName>
</protein>
<organism evidence="1 2">
    <name type="scientific">Bonamia ostreae</name>
    <dbReference type="NCBI Taxonomy" id="126728"/>
    <lineage>
        <taxon>Eukaryota</taxon>
        <taxon>Sar</taxon>
        <taxon>Rhizaria</taxon>
        <taxon>Endomyxa</taxon>
        <taxon>Ascetosporea</taxon>
        <taxon>Haplosporida</taxon>
        <taxon>Bonamia</taxon>
    </lineage>
</organism>
<reference evidence="1 2" key="1">
    <citation type="journal article" date="2024" name="BMC Biol.">
        <title>Comparative genomics of Ascetosporea gives new insight into the evolutionary basis for animal parasitism in Rhizaria.</title>
        <authorList>
            <person name="Hiltunen Thoren M."/>
            <person name="Onut-Brannstrom I."/>
            <person name="Alfjorden A."/>
            <person name="Peckova H."/>
            <person name="Swords F."/>
            <person name="Hooper C."/>
            <person name="Holzer A.S."/>
            <person name="Bass D."/>
            <person name="Burki F."/>
        </authorList>
    </citation>
    <scope>NUCLEOTIDE SEQUENCE [LARGE SCALE GENOMIC DNA]</scope>
    <source>
        <strain evidence="1">20-A016</strain>
    </source>
</reference>
<evidence type="ECO:0000313" key="1">
    <source>
        <dbReference type="EMBL" id="MES1922446.1"/>
    </source>
</evidence>
<sequence>MDDLSTKIEKNGNFKPRRTREFYRRTQGPQYLCDLPDRIKFSHLFFGTNETDHVNAHSHDSNFYSELEFLTSPLRKKGPVDDWSVKEIALFEIGIFLNRKNFSTIQKMVWN</sequence>
<dbReference type="Proteomes" id="UP001439008">
    <property type="component" value="Unassembled WGS sequence"/>
</dbReference>
<evidence type="ECO:0000313" key="2">
    <source>
        <dbReference type="Proteomes" id="UP001439008"/>
    </source>
</evidence>
<keyword evidence="2" id="KW-1185">Reference proteome</keyword>
<dbReference type="EMBL" id="JBDODL010002837">
    <property type="protein sequence ID" value="MES1922446.1"/>
    <property type="molecule type" value="Genomic_DNA"/>
</dbReference>
<accession>A0ABV2ARZ7</accession>
<name>A0ABV2ARZ7_9EUKA</name>